<dbReference type="Gene3D" id="3.30.200.110">
    <property type="entry name" value="Inositol-pentakisphosphate 2-kinase, N-lobe"/>
    <property type="match status" value="1"/>
</dbReference>
<comment type="catalytic activity">
    <reaction evidence="6">
        <text>1D-myo-inositol 1,3,4,5,6-pentakisphosphate + ATP = 1D-myo-inositol hexakisphosphate + ADP + H(+)</text>
        <dbReference type="Rhea" id="RHEA:20313"/>
        <dbReference type="ChEBI" id="CHEBI:15378"/>
        <dbReference type="ChEBI" id="CHEBI:30616"/>
        <dbReference type="ChEBI" id="CHEBI:57733"/>
        <dbReference type="ChEBI" id="CHEBI:58130"/>
        <dbReference type="ChEBI" id="CHEBI:456216"/>
        <dbReference type="EC" id="2.7.1.158"/>
    </reaction>
</comment>
<keyword evidence="5 6" id="KW-0067">ATP-binding</keyword>
<name>A0ABU6R580_9FABA</name>
<reference evidence="7 8" key="1">
    <citation type="journal article" date="2023" name="Plants (Basel)">
        <title>Bridging the Gap: Combining Genomics and Transcriptomics Approaches to Understand Stylosanthes scabra, an Orphan Legume from the Brazilian Caatinga.</title>
        <authorList>
            <person name="Ferreira-Neto J.R.C."/>
            <person name="da Silva M.D."/>
            <person name="Binneck E."/>
            <person name="de Melo N.F."/>
            <person name="da Silva R.H."/>
            <person name="de Melo A.L.T.M."/>
            <person name="Pandolfi V."/>
            <person name="Bustamante F.O."/>
            <person name="Brasileiro-Vidal A.C."/>
            <person name="Benko-Iseppon A.M."/>
        </authorList>
    </citation>
    <scope>NUCLEOTIDE SEQUENCE [LARGE SCALE GENOMIC DNA]</scope>
    <source>
        <tissue evidence="7">Leaves</tissue>
    </source>
</reference>
<accession>A0ABU6R580</accession>
<evidence type="ECO:0000256" key="5">
    <source>
        <dbReference type="ARBA" id="ARBA00022840"/>
    </source>
</evidence>
<evidence type="ECO:0000313" key="8">
    <source>
        <dbReference type="Proteomes" id="UP001341840"/>
    </source>
</evidence>
<proteinExistence type="predicted"/>
<dbReference type="PANTHER" id="PTHR14456:SF2">
    <property type="entry name" value="INOSITOL-PENTAKISPHOSPHATE 2-KINASE"/>
    <property type="match status" value="1"/>
</dbReference>
<evidence type="ECO:0000256" key="2">
    <source>
        <dbReference type="ARBA" id="ARBA00022679"/>
    </source>
</evidence>
<dbReference type="EC" id="2.7.1.158" evidence="1 6"/>
<dbReference type="GO" id="GO:0035299">
    <property type="term" value="F:inositol-1,3,4,5,6-pentakisphosphate 2-kinase activity"/>
    <property type="evidence" value="ECO:0007669"/>
    <property type="project" value="UniProtKB-EC"/>
</dbReference>
<dbReference type="PANTHER" id="PTHR14456">
    <property type="entry name" value="INOSITOL POLYPHOSPHATE KINASE 1"/>
    <property type="match status" value="1"/>
</dbReference>
<keyword evidence="2 6" id="KW-0808">Transferase</keyword>
<dbReference type="Proteomes" id="UP001341840">
    <property type="component" value="Unassembled WGS sequence"/>
</dbReference>
<dbReference type="InterPro" id="IPR009286">
    <property type="entry name" value="Ins_P5_2-kin"/>
</dbReference>
<evidence type="ECO:0000313" key="7">
    <source>
        <dbReference type="EMBL" id="MED6118399.1"/>
    </source>
</evidence>
<evidence type="ECO:0000256" key="4">
    <source>
        <dbReference type="ARBA" id="ARBA00022777"/>
    </source>
</evidence>
<comment type="function">
    <text evidence="6">Phosphorylates Ins(1,3,4,5,6)P5 at position 2 to form Ins(1,2,3,4,5,6)P6 (InsP6 or phytate).</text>
</comment>
<evidence type="ECO:0000256" key="6">
    <source>
        <dbReference type="RuleBase" id="RU364126"/>
    </source>
</evidence>
<protein>
    <recommendedName>
        <fullName evidence="1 6">Inositol-pentakisphosphate 2-kinase</fullName>
        <ecNumber evidence="1 6">2.7.1.158</ecNumber>
    </recommendedName>
</protein>
<comment type="domain">
    <text evidence="6">The EXKPK motif is conserved in inositol-pentakisphosphate 2-kinases of both family 1 and 2.</text>
</comment>
<gene>
    <name evidence="7" type="primary">IPK1_1</name>
    <name evidence="7" type="ORF">PIB30_002105</name>
</gene>
<comment type="caution">
    <text evidence="7">The sequence shown here is derived from an EMBL/GenBank/DDBJ whole genome shotgun (WGS) entry which is preliminary data.</text>
</comment>
<keyword evidence="8" id="KW-1185">Reference proteome</keyword>
<dbReference type="InterPro" id="IPR043001">
    <property type="entry name" value="IP5_2-K_N_lobe"/>
</dbReference>
<organism evidence="7 8">
    <name type="scientific">Stylosanthes scabra</name>
    <dbReference type="NCBI Taxonomy" id="79078"/>
    <lineage>
        <taxon>Eukaryota</taxon>
        <taxon>Viridiplantae</taxon>
        <taxon>Streptophyta</taxon>
        <taxon>Embryophyta</taxon>
        <taxon>Tracheophyta</taxon>
        <taxon>Spermatophyta</taxon>
        <taxon>Magnoliopsida</taxon>
        <taxon>eudicotyledons</taxon>
        <taxon>Gunneridae</taxon>
        <taxon>Pentapetalae</taxon>
        <taxon>rosids</taxon>
        <taxon>fabids</taxon>
        <taxon>Fabales</taxon>
        <taxon>Fabaceae</taxon>
        <taxon>Papilionoideae</taxon>
        <taxon>50 kb inversion clade</taxon>
        <taxon>dalbergioids sensu lato</taxon>
        <taxon>Dalbergieae</taxon>
        <taxon>Pterocarpus clade</taxon>
        <taxon>Stylosanthes</taxon>
    </lineage>
</organism>
<evidence type="ECO:0000256" key="1">
    <source>
        <dbReference type="ARBA" id="ARBA00012023"/>
    </source>
</evidence>
<sequence length="348" mass="39065">MDDVTLTKKDSAGWVYRGEGAANIVLAYVGSYPPFIGKVMRLRKAPRNDALAMRSPSALNAHEHLLWKHVDQLIASSDSELACQLFVEHVMKPLLGSQYVDAGIHVMVLKEFLEAVEKDVISKRPIWRVDNAKVDTLCDSVLLMSDYSLFTHGNLGSKCCISVEIKPKCGFLPVSRFISERTAIKRTVTRFAMHQALKLHQGEIALKSEYNPLDLFSGCKERIHKAIVDLFTTPQNNFRVFLNGYLIFGGLGCGAKDTNVSIAKAFEDSLKSAIEADAEGDSGSEYDNVYLKSTNQTFDFKVHFVDLDLKRLSKMEAHYELDKKIVSCYREMIEADEKRKKVTNLQAS</sequence>
<keyword evidence="3 6" id="KW-0547">Nucleotide-binding</keyword>
<dbReference type="Pfam" id="PF06090">
    <property type="entry name" value="Ins_P5_2-kin"/>
    <property type="match status" value="2"/>
</dbReference>
<evidence type="ECO:0000256" key="3">
    <source>
        <dbReference type="ARBA" id="ARBA00022741"/>
    </source>
</evidence>
<keyword evidence="4 6" id="KW-0418">Kinase</keyword>
<dbReference type="EMBL" id="JASCZI010030212">
    <property type="protein sequence ID" value="MED6118399.1"/>
    <property type="molecule type" value="Genomic_DNA"/>
</dbReference>